<dbReference type="EMBL" id="JAANQT010001613">
    <property type="protein sequence ID" value="KAG1304520.1"/>
    <property type="molecule type" value="Genomic_DNA"/>
</dbReference>
<dbReference type="OrthoDB" id="2383741at2759"/>
<keyword evidence="1" id="KW-0732">Signal</keyword>
<sequence>MHVLAILFFLYTVSAATLESRAEAGEALLLYGYNPPRVNPDYCKGFQIDYPTAPGLVFEANSLQQLHWTIDDNIPYKPDIITRIRILNSTQHNQYVIGENIELYSNGKHGSASFPLGVQDVTGYYHYRIMVNYVGTKVHCVYESVPFMIVQSPFQKYRAAGPPRPDTEKGVIYTELPARLYVPRQ</sequence>
<comment type="caution">
    <text evidence="2">The sequence shown here is derived from an EMBL/GenBank/DDBJ whole genome shotgun (WGS) entry which is preliminary data.</text>
</comment>
<feature type="chain" id="PRO_5040476450" evidence="1">
    <location>
        <begin position="16"/>
        <end position="185"/>
    </location>
</feature>
<protein>
    <submittedName>
        <fullName evidence="2">Uncharacterized protein</fullName>
    </submittedName>
</protein>
<evidence type="ECO:0000256" key="1">
    <source>
        <dbReference type="SAM" id="SignalP"/>
    </source>
</evidence>
<evidence type="ECO:0000313" key="3">
    <source>
        <dbReference type="Proteomes" id="UP000716291"/>
    </source>
</evidence>
<reference evidence="2" key="1">
    <citation type="journal article" date="2020" name="Microb. Genom.">
        <title>Genetic diversity of clinical and environmental Mucorales isolates obtained from an investigation of mucormycosis cases among solid organ transplant recipients.</title>
        <authorList>
            <person name="Nguyen M.H."/>
            <person name="Kaul D."/>
            <person name="Muto C."/>
            <person name="Cheng S.J."/>
            <person name="Richter R.A."/>
            <person name="Bruno V.M."/>
            <person name="Liu G."/>
            <person name="Beyhan S."/>
            <person name="Sundermann A.J."/>
            <person name="Mounaud S."/>
            <person name="Pasculle A.W."/>
            <person name="Nierman W.C."/>
            <person name="Driscoll E."/>
            <person name="Cumbie R."/>
            <person name="Clancy C.J."/>
            <person name="Dupont C.L."/>
        </authorList>
    </citation>
    <scope>NUCLEOTIDE SEQUENCE</scope>
    <source>
        <strain evidence="2">GL11</strain>
    </source>
</reference>
<gene>
    <name evidence="2" type="ORF">G6F64_009142</name>
</gene>
<dbReference type="AlphaFoldDB" id="A0A9P6X3I3"/>
<proteinExistence type="predicted"/>
<name>A0A9P6X3I3_RHIOR</name>
<keyword evidence="3" id="KW-1185">Reference proteome</keyword>
<organism evidence="2 3">
    <name type="scientific">Rhizopus oryzae</name>
    <name type="common">Mucormycosis agent</name>
    <name type="synonym">Rhizopus arrhizus var. delemar</name>
    <dbReference type="NCBI Taxonomy" id="64495"/>
    <lineage>
        <taxon>Eukaryota</taxon>
        <taxon>Fungi</taxon>
        <taxon>Fungi incertae sedis</taxon>
        <taxon>Mucoromycota</taxon>
        <taxon>Mucoromycotina</taxon>
        <taxon>Mucoromycetes</taxon>
        <taxon>Mucorales</taxon>
        <taxon>Mucorineae</taxon>
        <taxon>Rhizopodaceae</taxon>
        <taxon>Rhizopus</taxon>
    </lineage>
</organism>
<dbReference type="Proteomes" id="UP000716291">
    <property type="component" value="Unassembled WGS sequence"/>
</dbReference>
<accession>A0A9P6X3I3</accession>
<feature type="signal peptide" evidence="1">
    <location>
        <begin position="1"/>
        <end position="15"/>
    </location>
</feature>
<evidence type="ECO:0000313" key="2">
    <source>
        <dbReference type="EMBL" id="KAG1304520.1"/>
    </source>
</evidence>